<dbReference type="RefSeq" id="XP_066910638.1">
    <property type="nucleotide sequence ID" value="XM_067054537.1"/>
</dbReference>
<feature type="compositionally biased region" description="Low complexity" evidence="13">
    <location>
        <begin position="619"/>
        <end position="646"/>
    </location>
</feature>
<evidence type="ECO:0000256" key="8">
    <source>
        <dbReference type="ARBA" id="ARBA00022723"/>
    </source>
</evidence>
<dbReference type="InterPro" id="IPR044288">
    <property type="entry name" value="ZNF598/HEL2"/>
</dbReference>
<feature type="region of interest" description="Disordered" evidence="13">
    <location>
        <begin position="356"/>
        <end position="659"/>
    </location>
</feature>
<dbReference type="SUPFAM" id="SSF57850">
    <property type="entry name" value="RING/U-box"/>
    <property type="match status" value="1"/>
</dbReference>
<dbReference type="AlphaFoldDB" id="A0A7M5UIJ3"/>
<dbReference type="GO" id="GO:0005737">
    <property type="term" value="C:cytoplasm"/>
    <property type="evidence" value="ECO:0007669"/>
    <property type="project" value="UniProtKB-SubCell"/>
</dbReference>
<dbReference type="InterPro" id="IPR001841">
    <property type="entry name" value="Znf_RING"/>
</dbReference>
<keyword evidence="5" id="KW-0963">Cytoplasm</keyword>
<evidence type="ECO:0000256" key="1">
    <source>
        <dbReference type="ARBA" id="ARBA00000900"/>
    </source>
</evidence>
<evidence type="ECO:0000256" key="6">
    <source>
        <dbReference type="ARBA" id="ARBA00022553"/>
    </source>
</evidence>
<keyword evidence="9 12" id="KW-0863">Zinc-finger</keyword>
<protein>
    <recommendedName>
        <fullName evidence="4">RING-type E3 ubiquitin transferase</fullName>
        <ecNumber evidence="4">2.3.2.27</ecNumber>
    </recommendedName>
</protein>
<dbReference type="OrthoDB" id="3838338at2759"/>
<evidence type="ECO:0000256" key="5">
    <source>
        <dbReference type="ARBA" id="ARBA00022490"/>
    </source>
</evidence>
<dbReference type="PROSITE" id="PS00028">
    <property type="entry name" value="ZINC_FINGER_C2H2_1"/>
    <property type="match status" value="1"/>
</dbReference>
<evidence type="ECO:0000256" key="13">
    <source>
        <dbReference type="SAM" id="MobiDB-lite"/>
    </source>
</evidence>
<keyword evidence="6" id="KW-0597">Phosphoprotein</keyword>
<dbReference type="Pfam" id="PF23202">
    <property type="entry name" value="PAH_ZNF598"/>
    <property type="match status" value="1"/>
</dbReference>
<dbReference type="CDD" id="cd16615">
    <property type="entry name" value="RING-HC_ZNF598"/>
    <property type="match status" value="1"/>
</dbReference>
<dbReference type="InterPro" id="IPR057634">
    <property type="entry name" value="PAH_ZNF598/HEL2"/>
</dbReference>
<evidence type="ECO:0000259" key="14">
    <source>
        <dbReference type="PROSITE" id="PS50089"/>
    </source>
</evidence>
<evidence type="ECO:0000256" key="2">
    <source>
        <dbReference type="ARBA" id="ARBA00004496"/>
    </source>
</evidence>
<evidence type="ECO:0000313" key="16">
    <source>
        <dbReference type="Proteomes" id="UP000594262"/>
    </source>
</evidence>
<keyword evidence="8" id="KW-0479">Metal-binding</keyword>
<sequence>MDTRDSQLTPSTTAEITCMVCCEDSDCFSIGACDHPICFKCSARMRVLSNQKYCPSCRTELDQVVYCSQLKKFNEFVLSKMLSNRKFGIRFETAFVRKRFDALLDYVCIECGEGPLGSMQDLKSHIRKEHEKQFCLICIKNVVLFPSERKLYNKKELVRHRKDGDADEKSHRGHPECRFCDERYFDNDALLLHLRKSHFWCHFCEHDGKQDYYDVYESLRRHFADQHFLCDEDACANEKFTSVFRDKIDFQAHKLAAHRKKLNKYQAKNARKVDIDYNFGGRSSGASASGGGGSTITGADYEDVRQSGENRGASGGRSAGRSNNNNHRYHREKNGTLNFYDYEDVEKDRKKFLGKARRHEAEEVTDNNERAKVGRRMAATRSLSQSEPDIPSNYNNQNITLDDDVIGFTERLGDHTEKPKPKEKIKPVVNKTKERQPSPSPPPPPPPQQQQQTKPKVVKEDFPSLPGAKHYIPPTSNKKRADDFPALPKAAASKPKQANWGTNNKDMKVLNGVVVKTAKTKKKGKTKNSKVTDENDFPSLGRTPEKSAPPPSKFNTFVDETNSTKPVQNGGSASQKKYNENNVSKEKSKHEKQSSNQHSSPKPSSRPPPGLSTKPPGFSTKPPGSSTKPPGLSSKPPGLSASKPTASAPPPGYASQPADTSLADRNMRLLGMLTKFLDDFNMSLFKDLSGKLRRGQITAKAYYDGINELLGRNLKYVFSELVALLPDERKQSELLQVHNDAKIKTKQIVEERREKSLAADYTKPQTWGAKTNKTVEEKLPESTCEKCGVTVRNDLIQEHLESHGEAFPALPVTTKKKKNYSFNPTVRHTRQNMVKSAWSK</sequence>
<dbReference type="Pfam" id="PF25447">
    <property type="entry name" value="RING_ZNF598"/>
    <property type="match status" value="1"/>
</dbReference>
<keyword evidence="10" id="KW-0862">Zinc</keyword>
<dbReference type="EC" id="2.3.2.27" evidence="4"/>
<dbReference type="GO" id="GO:0016567">
    <property type="term" value="P:protein ubiquitination"/>
    <property type="evidence" value="ECO:0007669"/>
    <property type="project" value="TreeGrafter"/>
</dbReference>
<dbReference type="EnsemblMetazoa" id="CLYHEMT010911.1">
    <property type="protein sequence ID" value="CLYHEMP010911.1"/>
    <property type="gene ID" value="CLYHEMG010911"/>
</dbReference>
<feature type="compositionally biased region" description="Polar residues" evidence="13">
    <location>
        <begin position="553"/>
        <end position="576"/>
    </location>
</feature>
<evidence type="ECO:0000256" key="7">
    <source>
        <dbReference type="ARBA" id="ARBA00022679"/>
    </source>
</evidence>
<organism evidence="15 16">
    <name type="scientific">Clytia hemisphaerica</name>
    <dbReference type="NCBI Taxonomy" id="252671"/>
    <lineage>
        <taxon>Eukaryota</taxon>
        <taxon>Metazoa</taxon>
        <taxon>Cnidaria</taxon>
        <taxon>Hydrozoa</taxon>
        <taxon>Hydroidolina</taxon>
        <taxon>Leptothecata</taxon>
        <taxon>Obeliida</taxon>
        <taxon>Clytiidae</taxon>
        <taxon>Clytia</taxon>
    </lineage>
</organism>
<feature type="compositionally biased region" description="Basic and acidic residues" evidence="13">
    <location>
        <begin position="359"/>
        <end position="372"/>
    </location>
</feature>
<comment type="catalytic activity">
    <reaction evidence="1">
        <text>S-ubiquitinyl-[E2 ubiquitin-conjugating enzyme]-L-cysteine + [acceptor protein]-L-lysine = [E2 ubiquitin-conjugating enzyme]-L-cysteine + N(6)-ubiquitinyl-[acceptor protein]-L-lysine.</text>
        <dbReference type="EC" id="2.3.2.27"/>
    </reaction>
</comment>
<feature type="compositionally biased region" description="Pro residues" evidence="13">
    <location>
        <begin position="438"/>
        <end position="448"/>
    </location>
</feature>
<feature type="region of interest" description="Disordered" evidence="13">
    <location>
        <begin position="306"/>
        <end position="335"/>
    </location>
</feature>
<dbReference type="PROSITE" id="PS50089">
    <property type="entry name" value="ZF_RING_2"/>
    <property type="match status" value="1"/>
</dbReference>
<dbReference type="InterPro" id="IPR013087">
    <property type="entry name" value="Znf_C2H2_type"/>
</dbReference>
<dbReference type="InterPro" id="IPR041888">
    <property type="entry name" value="RING-HC_ZNF598/HEL2"/>
</dbReference>
<dbReference type="GeneID" id="136797958"/>
<comment type="subcellular location">
    <subcellularLocation>
        <location evidence="2">Cytoplasm</location>
    </subcellularLocation>
</comment>
<evidence type="ECO:0000256" key="9">
    <source>
        <dbReference type="ARBA" id="ARBA00022771"/>
    </source>
</evidence>
<dbReference type="PANTHER" id="PTHR22938">
    <property type="entry name" value="ZINC FINGER PROTEIN 598"/>
    <property type="match status" value="1"/>
</dbReference>
<feature type="compositionally biased region" description="Polar residues" evidence="13">
    <location>
        <begin position="381"/>
        <end position="400"/>
    </location>
</feature>
<dbReference type="GO" id="GO:0008270">
    <property type="term" value="F:zinc ion binding"/>
    <property type="evidence" value="ECO:0007669"/>
    <property type="project" value="UniProtKB-KW"/>
</dbReference>
<evidence type="ECO:0000256" key="12">
    <source>
        <dbReference type="PROSITE-ProRule" id="PRU00175"/>
    </source>
</evidence>
<keyword evidence="16" id="KW-1185">Reference proteome</keyword>
<accession>A0A7M5UIJ3</accession>
<dbReference type="GO" id="GO:0072344">
    <property type="term" value="P:rescue of stalled ribosome"/>
    <property type="evidence" value="ECO:0007669"/>
    <property type="project" value="InterPro"/>
</dbReference>
<feature type="compositionally biased region" description="Low complexity" evidence="13">
    <location>
        <begin position="594"/>
        <end position="603"/>
    </location>
</feature>
<evidence type="ECO:0000256" key="11">
    <source>
        <dbReference type="ARBA" id="ARBA00035113"/>
    </source>
</evidence>
<feature type="compositionally biased region" description="Low complexity" evidence="13">
    <location>
        <begin position="485"/>
        <end position="498"/>
    </location>
</feature>
<dbReference type="PANTHER" id="PTHR22938:SF0">
    <property type="entry name" value="E3 UBIQUITIN-PROTEIN LIGASE ZNF598"/>
    <property type="match status" value="1"/>
</dbReference>
<keyword evidence="7" id="KW-0808">Transferase</keyword>
<comment type="similarity">
    <text evidence="11">Belongs to the ZNF598/HEL2 family.</text>
</comment>
<evidence type="ECO:0000256" key="4">
    <source>
        <dbReference type="ARBA" id="ARBA00012483"/>
    </source>
</evidence>
<comment type="pathway">
    <text evidence="3">Protein modification; protein ubiquitination.</text>
</comment>
<feature type="compositionally biased region" description="Basic residues" evidence="13">
    <location>
        <begin position="518"/>
        <end position="528"/>
    </location>
</feature>
<dbReference type="Proteomes" id="UP000594262">
    <property type="component" value="Unplaced"/>
</dbReference>
<feature type="compositionally biased region" description="Basic and acidic residues" evidence="13">
    <location>
        <begin position="577"/>
        <end position="593"/>
    </location>
</feature>
<dbReference type="GO" id="GO:0043022">
    <property type="term" value="F:ribosome binding"/>
    <property type="evidence" value="ECO:0007669"/>
    <property type="project" value="TreeGrafter"/>
</dbReference>
<evidence type="ECO:0000256" key="10">
    <source>
        <dbReference type="ARBA" id="ARBA00022833"/>
    </source>
</evidence>
<dbReference type="SMART" id="SM00355">
    <property type="entry name" value="ZnF_C2H2"/>
    <property type="match status" value="5"/>
</dbReference>
<proteinExistence type="inferred from homology"/>
<dbReference type="GO" id="GO:0061630">
    <property type="term" value="F:ubiquitin protein ligase activity"/>
    <property type="evidence" value="ECO:0007669"/>
    <property type="project" value="UniProtKB-EC"/>
</dbReference>
<reference evidence="15" key="1">
    <citation type="submission" date="2021-01" db="UniProtKB">
        <authorList>
            <consortium name="EnsemblMetazoa"/>
        </authorList>
    </citation>
    <scope>IDENTIFICATION</scope>
</reference>
<feature type="domain" description="RING-type" evidence="14">
    <location>
        <begin position="18"/>
        <end position="58"/>
    </location>
</feature>
<evidence type="ECO:0000256" key="3">
    <source>
        <dbReference type="ARBA" id="ARBA00004906"/>
    </source>
</evidence>
<evidence type="ECO:0000313" key="15">
    <source>
        <dbReference type="EnsemblMetazoa" id="CLYHEMP010911.1"/>
    </source>
</evidence>
<feature type="compositionally biased region" description="Basic and acidic residues" evidence="13">
    <location>
        <begin position="411"/>
        <end position="436"/>
    </location>
</feature>
<name>A0A7M5UIJ3_9CNID</name>